<proteinExistence type="predicted"/>
<sequence>MNFPVRNSKSKKLQKETNNKFPDSPKPKQKTKSKARKNPLRRGVVYNSLSNMLKNFANKKRNNPEVFENINDKLKR</sequence>
<feature type="compositionally biased region" description="Basic and acidic residues" evidence="1">
    <location>
        <begin position="13"/>
        <end position="26"/>
    </location>
</feature>
<feature type="compositionally biased region" description="Basic residues" evidence="1">
    <location>
        <begin position="27"/>
        <end position="40"/>
    </location>
</feature>
<organism evidence="2">
    <name type="scientific">Bathycoccus sp. RCC716 virus 1</name>
    <dbReference type="NCBI Taxonomy" id="2530038"/>
    <lineage>
        <taxon>Viruses</taxon>
        <taxon>Varidnaviria</taxon>
        <taxon>Bamfordvirae</taxon>
        <taxon>Nucleocytoviricota</taxon>
        <taxon>Megaviricetes</taxon>
        <taxon>Algavirales</taxon>
        <taxon>Phycodnaviridae</taxon>
        <taxon>Prasinovirus</taxon>
    </lineage>
</organism>
<evidence type="ECO:0000313" key="2">
    <source>
        <dbReference type="EMBL" id="QOR60144.1"/>
    </source>
</evidence>
<protein>
    <submittedName>
        <fullName evidence="2">Uncharacterized protein</fullName>
    </submittedName>
</protein>
<feature type="region of interest" description="Disordered" evidence="1">
    <location>
        <begin position="1"/>
        <end position="41"/>
    </location>
</feature>
<evidence type="ECO:0000256" key="1">
    <source>
        <dbReference type="SAM" id="MobiDB-lite"/>
    </source>
</evidence>
<name>A0A7S6NXT1_9PHYC</name>
<dbReference type="EMBL" id="MK522034">
    <property type="protein sequence ID" value="QOR60144.1"/>
    <property type="molecule type" value="Genomic_DNA"/>
</dbReference>
<reference evidence="2" key="1">
    <citation type="submission" date="2019-02" db="EMBL/GenBank/DDBJ databases">
        <authorList>
            <person name="Bachy C."/>
            <person name="Yung C.-M."/>
            <person name="Roux S."/>
            <person name="Sullivan M.B."/>
            <person name="Worden A.Z."/>
        </authorList>
    </citation>
    <scope>NUCLEOTIDE SEQUENCE</scope>
    <source>
        <strain evidence="2">BII-V1</strain>
    </source>
</reference>
<accession>A0A7S6NXT1</accession>